<dbReference type="PANTHER" id="PTHR12935">
    <property type="entry name" value="GAMMA-GLUTAMYLCYCLOTRANSFERASE"/>
    <property type="match status" value="1"/>
</dbReference>
<gene>
    <name evidence="4" type="ORF">EV189_2029</name>
</gene>
<evidence type="ECO:0000313" key="4">
    <source>
        <dbReference type="EMBL" id="RZS90245.1"/>
    </source>
</evidence>
<dbReference type="Proteomes" id="UP000293638">
    <property type="component" value="Unassembled WGS sequence"/>
</dbReference>
<dbReference type="Pfam" id="PF13772">
    <property type="entry name" value="AIG2_2"/>
    <property type="match status" value="1"/>
</dbReference>
<dbReference type="SUPFAM" id="SSF110857">
    <property type="entry name" value="Gamma-glutamyl cyclotransferase-like"/>
    <property type="match status" value="1"/>
</dbReference>
<comment type="caution">
    <text evidence="4">The sequence shown here is derived from an EMBL/GenBank/DDBJ whole genome shotgun (WGS) entry which is preliminary data.</text>
</comment>
<keyword evidence="1" id="KW-0456">Lyase</keyword>
<feature type="binding site" evidence="3">
    <location>
        <begin position="4"/>
        <end position="9"/>
    </location>
    <ligand>
        <name>substrate</name>
    </ligand>
</feature>
<dbReference type="InterPro" id="IPR017939">
    <property type="entry name" value="G-Glutamylcylcotransferase"/>
</dbReference>
<dbReference type="Gene3D" id="3.10.490.10">
    <property type="entry name" value="Gamma-glutamyl cyclotransferase-like"/>
    <property type="match status" value="1"/>
</dbReference>
<keyword evidence="5" id="KW-1185">Reference proteome</keyword>
<dbReference type="GO" id="GO:0003839">
    <property type="term" value="F:gamma-glutamylcyclotransferase activity"/>
    <property type="evidence" value="ECO:0007669"/>
    <property type="project" value="InterPro"/>
</dbReference>
<dbReference type="OrthoDB" id="3212194at2"/>
<feature type="binding site" evidence="3">
    <location>
        <position position="122"/>
    </location>
    <ligand>
        <name>substrate</name>
    </ligand>
</feature>
<evidence type="ECO:0000256" key="1">
    <source>
        <dbReference type="ARBA" id="ARBA00023239"/>
    </source>
</evidence>
<proteinExistence type="predicted"/>
<evidence type="ECO:0000313" key="5">
    <source>
        <dbReference type="Proteomes" id="UP000293638"/>
    </source>
</evidence>
<sequence length="158" mass="17115">MPLYAAYGSNLDPRRMVRRAPHSPIRGTGWLVGWRLTFGGENLSWEGAFATVVEAPEDPDAHVFVLLYDVPAEDEPGLDEWEDGGTGLFRKVRVRVHTLDGDVTAWLYVLDAYEGGLPSARYIGMLADAAEAAGAPGDYVDELRARPCLSTGPGVPDA</sequence>
<evidence type="ECO:0000256" key="2">
    <source>
        <dbReference type="PIRSR" id="PIRSR617939-1"/>
    </source>
</evidence>
<dbReference type="InterPro" id="IPR013024">
    <property type="entry name" value="GGCT-like"/>
</dbReference>
<reference evidence="4 5" key="1">
    <citation type="submission" date="2019-02" db="EMBL/GenBank/DDBJ databases">
        <title>Genomic Encyclopedia of Type Strains, Phase IV (KMG-IV): sequencing the most valuable type-strain genomes for metagenomic binning, comparative biology and taxonomic classification.</title>
        <authorList>
            <person name="Goeker M."/>
        </authorList>
    </citation>
    <scope>NUCLEOTIDE SEQUENCE [LARGE SCALE GENOMIC DNA]</scope>
    <source>
        <strain evidence="4 5">DSM 45622</strain>
    </source>
</reference>
<evidence type="ECO:0000256" key="3">
    <source>
        <dbReference type="PIRSR" id="PIRSR617939-2"/>
    </source>
</evidence>
<dbReference type="RefSeq" id="WP_130492731.1">
    <property type="nucleotide sequence ID" value="NZ_SGXD01000002.1"/>
</dbReference>
<dbReference type="AlphaFoldDB" id="A0A4Q7NT56"/>
<feature type="active site" description="Proton acceptor" evidence="2">
    <location>
        <position position="82"/>
    </location>
</feature>
<dbReference type="CDD" id="cd06661">
    <property type="entry name" value="GGCT_like"/>
    <property type="match status" value="1"/>
</dbReference>
<dbReference type="InterPro" id="IPR036568">
    <property type="entry name" value="GGCT-like_sf"/>
</dbReference>
<accession>A0A4Q7NT56</accession>
<dbReference type="EMBL" id="SGXD01000002">
    <property type="protein sequence ID" value="RZS90245.1"/>
    <property type="molecule type" value="Genomic_DNA"/>
</dbReference>
<dbReference type="PANTHER" id="PTHR12935:SF0">
    <property type="entry name" value="GAMMA-GLUTAMYLCYCLOTRANSFERASE"/>
    <property type="match status" value="1"/>
</dbReference>
<organism evidence="4 5">
    <name type="scientific">Motilibacter rhizosphaerae</name>
    <dbReference type="NCBI Taxonomy" id="598652"/>
    <lineage>
        <taxon>Bacteria</taxon>
        <taxon>Bacillati</taxon>
        <taxon>Actinomycetota</taxon>
        <taxon>Actinomycetes</taxon>
        <taxon>Motilibacterales</taxon>
        <taxon>Motilibacteraceae</taxon>
        <taxon>Motilibacter</taxon>
    </lineage>
</organism>
<protein>
    <submittedName>
        <fullName evidence="4">AIG2 family protein</fullName>
    </submittedName>
</protein>
<name>A0A4Q7NT56_9ACTN</name>